<dbReference type="Proteomes" id="UP000463975">
    <property type="component" value="Chromosome"/>
</dbReference>
<dbReference type="KEGG" id="bomb:GT348_01535"/>
<evidence type="ECO:0000313" key="3">
    <source>
        <dbReference type="Proteomes" id="UP000463975"/>
    </source>
</evidence>
<dbReference type="EMBL" id="CP047652">
    <property type="protein sequence ID" value="QHI95143.1"/>
    <property type="molecule type" value="Genomic_DNA"/>
</dbReference>
<dbReference type="AlphaFoldDB" id="A0A6P1NCA8"/>
<organism evidence="2 3">
    <name type="scientific">Aristophania vespae</name>
    <dbReference type="NCBI Taxonomy" id="2697033"/>
    <lineage>
        <taxon>Bacteria</taxon>
        <taxon>Pseudomonadati</taxon>
        <taxon>Pseudomonadota</taxon>
        <taxon>Alphaproteobacteria</taxon>
        <taxon>Acetobacterales</taxon>
        <taxon>Acetobacteraceae</taxon>
        <taxon>Aristophania</taxon>
    </lineage>
</organism>
<evidence type="ECO:0000313" key="2">
    <source>
        <dbReference type="EMBL" id="QHI95143.1"/>
    </source>
</evidence>
<dbReference type="Pfam" id="PF11160">
    <property type="entry name" value="Hva1_TUDOR"/>
    <property type="match status" value="1"/>
</dbReference>
<dbReference type="RefSeq" id="WP_160618221.1">
    <property type="nucleotide sequence ID" value="NZ_CP047652.1"/>
</dbReference>
<dbReference type="InterPro" id="IPR021331">
    <property type="entry name" value="Hva1_TUDOR"/>
</dbReference>
<evidence type="ECO:0000259" key="1">
    <source>
        <dbReference type="Pfam" id="PF11160"/>
    </source>
</evidence>
<accession>A0A6P1NCA8</accession>
<keyword evidence="3" id="KW-1185">Reference proteome</keyword>
<sequence>MTSSKFQIGDIVSWVSEAGILVGKIVDIHEMPFWLNRSRHNATQDDPHYEIACLTTGRMAYHKAGALRLERSAA</sequence>
<name>A0A6P1NCA8_9PROT</name>
<gene>
    <name evidence="2" type="ORF">GT348_01535</name>
</gene>
<protein>
    <submittedName>
        <fullName evidence="2">HVA1 family protein</fullName>
    </submittedName>
</protein>
<reference evidence="2 3" key="1">
    <citation type="submission" date="2020-01" db="EMBL/GenBank/DDBJ databases">
        <title>Genome sequencing of strain KACC 21507.</title>
        <authorList>
            <person name="Heo J."/>
            <person name="Kim S.-J."/>
            <person name="Kim J.-S."/>
            <person name="Hong S.-B."/>
            <person name="Kwon S.-W."/>
        </authorList>
    </citation>
    <scope>NUCLEOTIDE SEQUENCE [LARGE SCALE GENOMIC DNA]</scope>
    <source>
        <strain evidence="2 3">KACC 21507</strain>
    </source>
</reference>
<feature type="domain" description="Hypervirulence associated protein TUDOR" evidence="1">
    <location>
        <begin position="9"/>
        <end position="67"/>
    </location>
</feature>
<proteinExistence type="predicted"/>